<reference evidence="2" key="1">
    <citation type="journal article" date="2020" name="Stud. Mycol.">
        <title>101 Dothideomycetes genomes: a test case for predicting lifestyles and emergence of pathogens.</title>
        <authorList>
            <person name="Haridas S."/>
            <person name="Albert R."/>
            <person name="Binder M."/>
            <person name="Bloem J."/>
            <person name="Labutti K."/>
            <person name="Salamov A."/>
            <person name="Andreopoulos B."/>
            <person name="Baker S."/>
            <person name="Barry K."/>
            <person name="Bills G."/>
            <person name="Bluhm B."/>
            <person name="Cannon C."/>
            <person name="Castanera R."/>
            <person name="Culley D."/>
            <person name="Daum C."/>
            <person name="Ezra D."/>
            <person name="Gonzalez J."/>
            <person name="Henrissat B."/>
            <person name="Kuo A."/>
            <person name="Liang C."/>
            <person name="Lipzen A."/>
            <person name="Lutzoni F."/>
            <person name="Magnuson J."/>
            <person name="Mondo S."/>
            <person name="Nolan M."/>
            <person name="Ohm R."/>
            <person name="Pangilinan J."/>
            <person name="Park H.-J."/>
            <person name="Ramirez L."/>
            <person name="Alfaro M."/>
            <person name="Sun H."/>
            <person name="Tritt A."/>
            <person name="Yoshinaga Y."/>
            <person name="Zwiers L.-H."/>
            <person name="Turgeon B."/>
            <person name="Goodwin S."/>
            <person name="Spatafora J."/>
            <person name="Crous P."/>
            <person name="Grigoriev I."/>
        </authorList>
    </citation>
    <scope>NUCLEOTIDE SEQUENCE</scope>
    <source>
        <strain evidence="2">CBS 119925</strain>
    </source>
</reference>
<gene>
    <name evidence="2" type="ORF">M011DRAFT_60120</name>
</gene>
<evidence type="ECO:0000313" key="3">
    <source>
        <dbReference type="Proteomes" id="UP000799440"/>
    </source>
</evidence>
<evidence type="ECO:0000313" key="2">
    <source>
        <dbReference type="EMBL" id="KAF2747032.1"/>
    </source>
</evidence>
<dbReference type="Proteomes" id="UP000799440">
    <property type="component" value="Unassembled WGS sequence"/>
</dbReference>
<organism evidence="2 3">
    <name type="scientific">Sporormia fimetaria CBS 119925</name>
    <dbReference type="NCBI Taxonomy" id="1340428"/>
    <lineage>
        <taxon>Eukaryota</taxon>
        <taxon>Fungi</taxon>
        <taxon>Dikarya</taxon>
        <taxon>Ascomycota</taxon>
        <taxon>Pezizomycotina</taxon>
        <taxon>Dothideomycetes</taxon>
        <taxon>Pleosporomycetidae</taxon>
        <taxon>Pleosporales</taxon>
        <taxon>Sporormiaceae</taxon>
        <taxon>Sporormia</taxon>
    </lineage>
</organism>
<feature type="signal peptide" evidence="1">
    <location>
        <begin position="1"/>
        <end position="27"/>
    </location>
</feature>
<sequence length="80" mass="8657">MDWSCFFVVMVLLVLVCGLSVPRLAMCFEVCTSWQGRPDALSPSIVCAGSSRESIASLFARRHFLGFSGSCDSGVVRPPI</sequence>
<evidence type="ECO:0008006" key="4">
    <source>
        <dbReference type="Google" id="ProtNLM"/>
    </source>
</evidence>
<evidence type="ECO:0000256" key="1">
    <source>
        <dbReference type="SAM" id="SignalP"/>
    </source>
</evidence>
<proteinExistence type="predicted"/>
<protein>
    <recommendedName>
        <fullName evidence="4">Secreted protein</fullName>
    </recommendedName>
</protein>
<dbReference type="EMBL" id="MU006574">
    <property type="protein sequence ID" value="KAF2747032.1"/>
    <property type="molecule type" value="Genomic_DNA"/>
</dbReference>
<accession>A0A6A6V8S5</accession>
<keyword evidence="3" id="KW-1185">Reference proteome</keyword>
<name>A0A6A6V8S5_9PLEO</name>
<keyword evidence="1" id="KW-0732">Signal</keyword>
<feature type="chain" id="PRO_5025605335" description="Secreted protein" evidence="1">
    <location>
        <begin position="28"/>
        <end position="80"/>
    </location>
</feature>
<dbReference type="AlphaFoldDB" id="A0A6A6V8S5"/>